<dbReference type="SUPFAM" id="SSF55811">
    <property type="entry name" value="Nudix"/>
    <property type="match status" value="1"/>
</dbReference>
<feature type="domain" description="Nudix hydrolase" evidence="2">
    <location>
        <begin position="39"/>
        <end position="170"/>
    </location>
</feature>
<evidence type="ECO:0000313" key="3">
    <source>
        <dbReference type="EMBL" id="VAW90284.1"/>
    </source>
</evidence>
<dbReference type="PROSITE" id="PS00893">
    <property type="entry name" value="NUDIX_BOX"/>
    <property type="match status" value="1"/>
</dbReference>
<dbReference type="NCBIfam" id="NF008736">
    <property type="entry name" value="PRK11762.1"/>
    <property type="match status" value="1"/>
</dbReference>
<dbReference type="GO" id="GO:0006753">
    <property type="term" value="P:nucleoside phosphate metabolic process"/>
    <property type="evidence" value="ECO:0007669"/>
    <property type="project" value="TreeGrafter"/>
</dbReference>
<dbReference type="GO" id="GO:0019144">
    <property type="term" value="F:ADP-sugar diphosphatase activity"/>
    <property type="evidence" value="ECO:0007669"/>
    <property type="project" value="TreeGrafter"/>
</dbReference>
<dbReference type="InterPro" id="IPR015797">
    <property type="entry name" value="NUDIX_hydrolase-like_dom_sf"/>
</dbReference>
<keyword evidence="1 3" id="KW-0378">Hydrolase</keyword>
<sequence length="184" mass="20740">MPKKPQLLHAEVVAHTQVFKVEQLDLRFANGTEVRYERLLGSQYGAVLIIPMIDEQTVLLVREYAAGVADYQLMLPKGRIEKEEPPLDAANREMMEEIGYGANKLTHITTLSQAPSYQTHATHIILAEQLYPEKREGDEPEPLEVVPWRLDNLPELFATGEFNEARSVAAIYMARDLALAARGQ</sequence>
<dbReference type="EMBL" id="UOFP01000316">
    <property type="protein sequence ID" value="VAW90284.1"/>
    <property type="molecule type" value="Genomic_DNA"/>
</dbReference>
<organism evidence="3">
    <name type="scientific">hydrothermal vent metagenome</name>
    <dbReference type="NCBI Taxonomy" id="652676"/>
    <lineage>
        <taxon>unclassified sequences</taxon>
        <taxon>metagenomes</taxon>
        <taxon>ecological metagenomes</taxon>
    </lineage>
</organism>
<dbReference type="PANTHER" id="PTHR11839">
    <property type="entry name" value="UDP/ADP-SUGAR PYROPHOSPHATASE"/>
    <property type="match status" value="1"/>
</dbReference>
<dbReference type="InterPro" id="IPR020084">
    <property type="entry name" value="NUDIX_hydrolase_CS"/>
</dbReference>
<evidence type="ECO:0000256" key="1">
    <source>
        <dbReference type="ARBA" id="ARBA00022801"/>
    </source>
</evidence>
<dbReference type="PROSITE" id="PS51462">
    <property type="entry name" value="NUDIX"/>
    <property type="match status" value="1"/>
</dbReference>
<dbReference type="EC" id="3.6.1.-" evidence="3"/>
<dbReference type="GO" id="GO:0019693">
    <property type="term" value="P:ribose phosphate metabolic process"/>
    <property type="evidence" value="ECO:0007669"/>
    <property type="project" value="TreeGrafter"/>
</dbReference>
<gene>
    <name evidence="3" type="ORF">MNBD_GAMMA18-2334</name>
</gene>
<accession>A0A3B1A960</accession>
<reference evidence="3" key="1">
    <citation type="submission" date="2018-06" db="EMBL/GenBank/DDBJ databases">
        <authorList>
            <person name="Zhirakovskaya E."/>
        </authorList>
    </citation>
    <scope>NUCLEOTIDE SEQUENCE</scope>
</reference>
<dbReference type="PANTHER" id="PTHR11839:SF12">
    <property type="entry name" value="ADP COMPOUNDS HYDROLASE NUDE"/>
    <property type="match status" value="1"/>
</dbReference>
<proteinExistence type="predicted"/>
<dbReference type="GO" id="GO:0005829">
    <property type="term" value="C:cytosol"/>
    <property type="evidence" value="ECO:0007669"/>
    <property type="project" value="TreeGrafter"/>
</dbReference>
<protein>
    <submittedName>
        <fullName evidence="3">ADP compounds hydrolase NudE</fullName>
        <ecNumber evidence="3">3.6.1.-</ecNumber>
    </submittedName>
</protein>
<evidence type="ECO:0000259" key="2">
    <source>
        <dbReference type="PROSITE" id="PS51462"/>
    </source>
</evidence>
<dbReference type="AlphaFoldDB" id="A0A3B1A960"/>
<dbReference type="Gene3D" id="3.90.79.10">
    <property type="entry name" value="Nucleoside Triphosphate Pyrophosphohydrolase"/>
    <property type="match status" value="1"/>
</dbReference>
<dbReference type="Pfam" id="PF00293">
    <property type="entry name" value="NUDIX"/>
    <property type="match status" value="1"/>
</dbReference>
<dbReference type="InterPro" id="IPR000086">
    <property type="entry name" value="NUDIX_hydrolase_dom"/>
</dbReference>
<name>A0A3B1A960_9ZZZZ</name>